<organism evidence="2 3">
    <name type="scientific">Amycolatopsis roodepoortensis</name>
    <dbReference type="NCBI Taxonomy" id="700274"/>
    <lineage>
        <taxon>Bacteria</taxon>
        <taxon>Bacillati</taxon>
        <taxon>Actinomycetota</taxon>
        <taxon>Actinomycetes</taxon>
        <taxon>Pseudonocardiales</taxon>
        <taxon>Pseudonocardiaceae</taxon>
        <taxon>Amycolatopsis</taxon>
    </lineage>
</organism>
<name>A0ABR9L253_9PSEU</name>
<dbReference type="Proteomes" id="UP000656548">
    <property type="component" value="Unassembled WGS sequence"/>
</dbReference>
<dbReference type="Pfam" id="PF18631">
    <property type="entry name" value="Cucumopine_C"/>
    <property type="match status" value="1"/>
</dbReference>
<accession>A0ABR9L253</accession>
<proteinExistence type="predicted"/>
<evidence type="ECO:0000259" key="1">
    <source>
        <dbReference type="Pfam" id="PF18631"/>
    </source>
</evidence>
<gene>
    <name evidence="2" type="ORF">H4W30_001788</name>
</gene>
<dbReference type="Gene3D" id="2.40.100.20">
    <property type="match status" value="1"/>
</dbReference>
<evidence type="ECO:0000313" key="3">
    <source>
        <dbReference type="Proteomes" id="UP000656548"/>
    </source>
</evidence>
<protein>
    <recommendedName>
        <fullName evidence="1">Cucumopine synthase C-terminal helical bundle domain-containing protein</fullName>
    </recommendedName>
</protein>
<sequence>MSTAYPDLRESAFSDLKELTRKLAAEEPSEIRQMRTGTLSEAPGSYDQYFTTWDFANGIVRDYSMNLYQLVRMAHDESLPVENVLTVFRTWDPIYSKYLGYSGFPTLAEYAERIHAPVADRRELVDRLSTFTEYVNRLTAWSHHYFPWHVGEHYRYNSSDLALRQQYNPTPVSVEEEPSRRVPIRLTWEPLGLSVDAELACDLNEQLCGDFLDCLPFTVLQDHAVVSGESMYAWAPLVSVAPTPVTERICDAPPGRLRFSQATGNKLIVQYGPTTETLRGPVLGKVADEHIDRLPKVGQAVWESTFRTKDLIWITAERL</sequence>
<evidence type="ECO:0000313" key="2">
    <source>
        <dbReference type="EMBL" id="MBE1574759.1"/>
    </source>
</evidence>
<feature type="domain" description="Cucumopine synthase C-terminal helical bundle" evidence="1">
    <location>
        <begin position="14"/>
        <end position="144"/>
    </location>
</feature>
<comment type="caution">
    <text evidence="2">The sequence shown here is derived from an EMBL/GenBank/DDBJ whole genome shotgun (WGS) entry which is preliminary data.</text>
</comment>
<reference evidence="2 3" key="1">
    <citation type="submission" date="2020-10" db="EMBL/GenBank/DDBJ databases">
        <title>Sequencing the genomes of 1000 actinobacteria strains.</title>
        <authorList>
            <person name="Klenk H.-P."/>
        </authorList>
    </citation>
    <scope>NUCLEOTIDE SEQUENCE [LARGE SCALE GENOMIC DNA]</scope>
    <source>
        <strain evidence="2 3">DSM 46661</strain>
    </source>
</reference>
<dbReference type="InterPro" id="IPR040602">
    <property type="entry name" value="Cucumopine_C"/>
</dbReference>
<dbReference type="RefSeq" id="WP_192742323.1">
    <property type="nucleotide sequence ID" value="NZ_JADBEJ010000001.1"/>
</dbReference>
<keyword evidence="3" id="KW-1185">Reference proteome</keyword>
<dbReference type="EMBL" id="JADBEJ010000001">
    <property type="protein sequence ID" value="MBE1574759.1"/>
    <property type="molecule type" value="Genomic_DNA"/>
</dbReference>